<keyword evidence="7" id="KW-0503">Monooxygenase</keyword>
<keyword evidence="2" id="KW-0812">Transmembrane</keyword>
<keyword evidence="7" id="KW-0560">Oxidoreductase</keyword>
<dbReference type="eggNOG" id="KOG0156">
    <property type="taxonomic scope" value="Eukaryota"/>
</dbReference>
<organism evidence="8 9">
    <name type="scientific">Leersia perrieri</name>
    <dbReference type="NCBI Taxonomy" id="77586"/>
    <lineage>
        <taxon>Eukaryota</taxon>
        <taxon>Viridiplantae</taxon>
        <taxon>Streptophyta</taxon>
        <taxon>Embryophyta</taxon>
        <taxon>Tracheophyta</taxon>
        <taxon>Spermatophyta</taxon>
        <taxon>Magnoliopsida</taxon>
        <taxon>Liliopsida</taxon>
        <taxon>Poales</taxon>
        <taxon>Poaceae</taxon>
        <taxon>BOP clade</taxon>
        <taxon>Oryzoideae</taxon>
        <taxon>Oryzeae</taxon>
        <taxon>Oryzinae</taxon>
        <taxon>Leersia</taxon>
    </lineage>
</organism>
<dbReference type="Gene3D" id="1.10.630.10">
    <property type="entry name" value="Cytochrome P450"/>
    <property type="match status" value="1"/>
</dbReference>
<feature type="binding site" description="axial binding residue" evidence="6">
    <location>
        <position position="477"/>
    </location>
    <ligand>
        <name>heme</name>
        <dbReference type="ChEBI" id="CHEBI:30413"/>
    </ligand>
    <ligandPart>
        <name>Fe</name>
        <dbReference type="ChEBI" id="CHEBI:18248"/>
    </ligandPart>
</feature>
<keyword evidence="4" id="KW-1133">Transmembrane helix</keyword>
<keyword evidence="4" id="KW-0472">Membrane</keyword>
<dbReference type="SUPFAM" id="SSF48264">
    <property type="entry name" value="Cytochrome P450"/>
    <property type="match status" value="1"/>
</dbReference>
<evidence type="ECO:0000256" key="4">
    <source>
        <dbReference type="ARBA" id="ARBA00022989"/>
    </source>
</evidence>
<sequence>MELFYCCCCSLLFALLVHVILRALARRRQPRPRLPPGPWQLPIIGSLHHLLRGGGGLPHRAMADLSLHYGPLMLLRVCERVVVVVSSAEAAGEIYGGGRDAAFSERPGSPGIDELYRSGQGIIFAPYGDHWRQLRRILMTELLSQRRVESFRRIREEEASCLVSSLMVHVQHDSSGGGVVNIDQLLGRFMADSAVRAIFGDALPDRDAFLRMIKRGTELSSLFDVRDLFPSSRLARLLASWSGGKAELHRLDMFRLMDDILKQHDEKKAAGGGERDDGKQDMVDVLLRIQSEGDMRVSLTHGVIRTFLTVRFSFFFFQVFYGQQNKKYLEVPDVLGAALETSTTTLQWVMADLMANPNVMQKAQAEVRRVFTGQATINEAALGNLQYLKAVIKETLRLHPPSPAFPRVCLEEGCKIQGYDIPRGTIVLTNVWAISRDPKYWVEPQKYMPERFEDDSAVDFRGMHFEFTPFGVGRRICPGMNFSHVNVEIALASLLFHFDWELPSGVKPDNVDMTELFGVTMRRKTELFIRPIPHVPL</sequence>
<proteinExistence type="inferred from homology"/>
<accession>A0A0D9VFR9</accession>
<keyword evidence="9" id="KW-1185">Reference proteome</keyword>
<keyword evidence="5 6" id="KW-0408">Iron</keyword>
<evidence type="ECO:0000313" key="8">
    <source>
        <dbReference type="EnsemblPlants" id="LPERR02G12850.1"/>
    </source>
</evidence>
<reference evidence="8" key="3">
    <citation type="submission" date="2015-04" db="UniProtKB">
        <authorList>
            <consortium name="EnsemblPlants"/>
        </authorList>
    </citation>
    <scope>IDENTIFICATION</scope>
</reference>
<keyword evidence="6 7" id="KW-0349">Heme</keyword>
<dbReference type="Proteomes" id="UP000032180">
    <property type="component" value="Chromosome 2"/>
</dbReference>
<dbReference type="PANTHER" id="PTHR47955">
    <property type="entry name" value="CYTOCHROME P450 FAMILY 71 PROTEIN"/>
    <property type="match status" value="1"/>
</dbReference>
<dbReference type="PRINTS" id="PR00385">
    <property type="entry name" value="P450"/>
</dbReference>
<dbReference type="FunFam" id="1.10.630.10:FF:000064">
    <property type="entry name" value="Cytochrome P450 monooxygenase"/>
    <property type="match status" value="1"/>
</dbReference>
<dbReference type="InterPro" id="IPR036396">
    <property type="entry name" value="Cyt_P450_sf"/>
</dbReference>
<reference evidence="8 9" key="1">
    <citation type="submission" date="2012-08" db="EMBL/GenBank/DDBJ databases">
        <title>Oryza genome evolution.</title>
        <authorList>
            <person name="Wing R.A."/>
        </authorList>
    </citation>
    <scope>NUCLEOTIDE SEQUENCE</scope>
</reference>
<evidence type="ECO:0008006" key="10">
    <source>
        <dbReference type="Google" id="ProtNLM"/>
    </source>
</evidence>
<dbReference type="PROSITE" id="PS00086">
    <property type="entry name" value="CYTOCHROME_P450"/>
    <property type="match status" value="1"/>
</dbReference>
<dbReference type="InterPro" id="IPR002401">
    <property type="entry name" value="Cyt_P450_E_grp-I"/>
</dbReference>
<dbReference type="GO" id="GO:0005506">
    <property type="term" value="F:iron ion binding"/>
    <property type="evidence" value="ECO:0007669"/>
    <property type="project" value="InterPro"/>
</dbReference>
<name>A0A0D9VFR9_9ORYZ</name>
<reference evidence="9" key="2">
    <citation type="submission" date="2013-12" db="EMBL/GenBank/DDBJ databases">
        <authorList>
            <person name="Yu Y."/>
            <person name="Lee S."/>
            <person name="de Baynast K."/>
            <person name="Wissotski M."/>
            <person name="Liu L."/>
            <person name="Talag J."/>
            <person name="Goicoechea J."/>
            <person name="Angelova A."/>
            <person name="Jetty R."/>
            <person name="Kudrna D."/>
            <person name="Golser W."/>
            <person name="Rivera L."/>
            <person name="Zhang J."/>
            <person name="Wing R."/>
        </authorList>
    </citation>
    <scope>NUCLEOTIDE SEQUENCE</scope>
</reference>
<dbReference type="EnsemblPlants" id="LPERR02G12850.1">
    <property type="protein sequence ID" value="LPERR02G12850.1"/>
    <property type="gene ID" value="LPERR02G12850"/>
</dbReference>
<evidence type="ECO:0000256" key="7">
    <source>
        <dbReference type="RuleBase" id="RU000461"/>
    </source>
</evidence>
<dbReference type="STRING" id="77586.A0A0D9VFR9"/>
<dbReference type="GO" id="GO:0020037">
    <property type="term" value="F:heme binding"/>
    <property type="evidence" value="ECO:0007669"/>
    <property type="project" value="InterPro"/>
</dbReference>
<evidence type="ECO:0000256" key="2">
    <source>
        <dbReference type="ARBA" id="ARBA00022692"/>
    </source>
</evidence>
<protein>
    <recommendedName>
        <fullName evidence="10">Cytochrome P450</fullName>
    </recommendedName>
</protein>
<comment type="similarity">
    <text evidence="1 7">Belongs to the cytochrome P450 family.</text>
</comment>
<evidence type="ECO:0000313" key="9">
    <source>
        <dbReference type="Proteomes" id="UP000032180"/>
    </source>
</evidence>
<dbReference type="Gramene" id="LPERR02G12850.1">
    <property type="protein sequence ID" value="LPERR02G12850.1"/>
    <property type="gene ID" value="LPERR02G12850"/>
</dbReference>
<comment type="cofactor">
    <cofactor evidence="6">
        <name>heme</name>
        <dbReference type="ChEBI" id="CHEBI:30413"/>
    </cofactor>
</comment>
<evidence type="ECO:0000256" key="6">
    <source>
        <dbReference type="PIRSR" id="PIRSR602401-1"/>
    </source>
</evidence>
<dbReference type="Pfam" id="PF00067">
    <property type="entry name" value="p450"/>
    <property type="match status" value="2"/>
</dbReference>
<dbReference type="PANTHER" id="PTHR47955:SF21">
    <property type="entry name" value="OS06G0642300 PROTEIN"/>
    <property type="match status" value="1"/>
</dbReference>
<dbReference type="InterPro" id="IPR017972">
    <property type="entry name" value="Cyt_P450_CS"/>
</dbReference>
<dbReference type="GO" id="GO:0016705">
    <property type="term" value="F:oxidoreductase activity, acting on paired donors, with incorporation or reduction of molecular oxygen"/>
    <property type="evidence" value="ECO:0007669"/>
    <property type="project" value="InterPro"/>
</dbReference>
<dbReference type="PRINTS" id="PR00463">
    <property type="entry name" value="EP450I"/>
</dbReference>
<dbReference type="HOGENOM" id="CLU_001570_4_1_1"/>
<dbReference type="AlphaFoldDB" id="A0A0D9VFR9"/>
<keyword evidence="3 6" id="KW-0479">Metal-binding</keyword>
<evidence type="ECO:0000256" key="1">
    <source>
        <dbReference type="ARBA" id="ARBA00010617"/>
    </source>
</evidence>
<evidence type="ECO:0000256" key="5">
    <source>
        <dbReference type="ARBA" id="ARBA00023004"/>
    </source>
</evidence>
<dbReference type="InterPro" id="IPR001128">
    <property type="entry name" value="Cyt_P450"/>
</dbReference>
<dbReference type="GO" id="GO:0004497">
    <property type="term" value="F:monooxygenase activity"/>
    <property type="evidence" value="ECO:0007669"/>
    <property type="project" value="UniProtKB-KW"/>
</dbReference>
<evidence type="ECO:0000256" key="3">
    <source>
        <dbReference type="ARBA" id="ARBA00022723"/>
    </source>
</evidence>